<gene>
    <name evidence="7" type="ORF">K6K41_20030</name>
</gene>
<dbReference type="PANTHER" id="PTHR11814">
    <property type="entry name" value="SULFATE TRANSPORTER"/>
    <property type="match status" value="1"/>
</dbReference>
<dbReference type="KEGG" id="cmet:K6K41_20030"/>
<evidence type="ECO:0000259" key="6">
    <source>
        <dbReference type="Pfam" id="PF00916"/>
    </source>
</evidence>
<dbReference type="GO" id="GO:0016020">
    <property type="term" value="C:membrane"/>
    <property type="evidence" value="ECO:0007669"/>
    <property type="project" value="UniProtKB-SubCell"/>
</dbReference>
<name>A0A9E6R9H7_9HYPH</name>
<evidence type="ECO:0000256" key="4">
    <source>
        <dbReference type="ARBA" id="ARBA00023136"/>
    </source>
</evidence>
<evidence type="ECO:0000256" key="3">
    <source>
        <dbReference type="ARBA" id="ARBA00022989"/>
    </source>
</evidence>
<organism evidence="7 8">
    <name type="scientific">Chenggangzhangella methanolivorans</name>
    <dbReference type="NCBI Taxonomy" id="1437009"/>
    <lineage>
        <taxon>Bacteria</taxon>
        <taxon>Pseudomonadati</taxon>
        <taxon>Pseudomonadota</taxon>
        <taxon>Alphaproteobacteria</taxon>
        <taxon>Hyphomicrobiales</taxon>
        <taxon>Methylopilaceae</taxon>
        <taxon>Chenggangzhangella</taxon>
    </lineage>
</organism>
<feature type="transmembrane region" description="Helical" evidence="5">
    <location>
        <begin position="128"/>
        <end position="147"/>
    </location>
</feature>
<feature type="transmembrane region" description="Helical" evidence="5">
    <location>
        <begin position="174"/>
        <end position="195"/>
    </location>
</feature>
<feature type="domain" description="SLC26A/SulP transporter" evidence="6">
    <location>
        <begin position="17"/>
        <end position="237"/>
    </location>
</feature>
<dbReference type="EMBL" id="CP081869">
    <property type="protein sequence ID" value="QZN99112.1"/>
    <property type="molecule type" value="Genomic_DNA"/>
</dbReference>
<dbReference type="AlphaFoldDB" id="A0A9E6R9H7"/>
<keyword evidence="3 5" id="KW-1133">Transmembrane helix</keyword>
<keyword evidence="4 5" id="KW-0472">Membrane</keyword>
<evidence type="ECO:0000313" key="7">
    <source>
        <dbReference type="EMBL" id="QZN99112.1"/>
    </source>
</evidence>
<dbReference type="InterPro" id="IPR001902">
    <property type="entry name" value="SLC26A/SulP_fam"/>
</dbReference>
<accession>A0A9E6R9H7</accession>
<evidence type="ECO:0000256" key="5">
    <source>
        <dbReference type="SAM" id="Phobius"/>
    </source>
</evidence>
<evidence type="ECO:0000313" key="8">
    <source>
        <dbReference type="Proteomes" id="UP000825701"/>
    </source>
</evidence>
<evidence type="ECO:0000256" key="2">
    <source>
        <dbReference type="ARBA" id="ARBA00022692"/>
    </source>
</evidence>
<keyword evidence="8" id="KW-1185">Reference proteome</keyword>
<evidence type="ECO:0000256" key="1">
    <source>
        <dbReference type="ARBA" id="ARBA00004141"/>
    </source>
</evidence>
<protein>
    <recommendedName>
        <fullName evidence="6">SLC26A/SulP transporter domain-containing protein</fullName>
    </recommendedName>
</protein>
<keyword evidence="2 5" id="KW-0812">Transmembrane</keyword>
<dbReference type="GO" id="GO:0055085">
    <property type="term" value="P:transmembrane transport"/>
    <property type="evidence" value="ECO:0007669"/>
    <property type="project" value="InterPro"/>
</dbReference>
<comment type="subcellular location">
    <subcellularLocation>
        <location evidence="1">Membrane</location>
        <topology evidence="1">Multi-pass membrane protein</topology>
    </subcellularLocation>
</comment>
<dbReference type="InterPro" id="IPR011547">
    <property type="entry name" value="SLC26A/SulP_dom"/>
</dbReference>
<proteinExistence type="predicted"/>
<reference evidence="7" key="1">
    <citation type="submission" date="2021-08" db="EMBL/GenBank/DDBJ databases">
        <authorList>
            <person name="Zhang H."/>
            <person name="Xu M."/>
            <person name="Yu Z."/>
            <person name="Yang L."/>
            <person name="Cai Y."/>
        </authorList>
    </citation>
    <scope>NUCLEOTIDE SEQUENCE</scope>
    <source>
        <strain evidence="7">CHL1</strain>
    </source>
</reference>
<dbReference type="Proteomes" id="UP000825701">
    <property type="component" value="Chromosome"/>
</dbReference>
<feature type="transmembrane region" description="Helical" evidence="5">
    <location>
        <begin position="95"/>
        <end position="116"/>
    </location>
</feature>
<sequence length="247" mass="25069">MTITSGWWRRVTLRTMQADLVAGLLGALLVLPQGIAFATLAGLPPQYGLYSAIVPTIVAAVFGSSSHVVSGPTNANSLAMFAAVSPLAMAGSPDYIALALAVTIMVGIIQFAVGALKLGSLTDFLSPAVLLGFTSGAAALIACYALPDMLGLPSASGHGPGAALVGVVENWRSINWSATSVGLATLVVAVGLRAISRKIPFMLIGLLVGWALSEALNLRIGGEAVSVIGAIPTAIRPSPSPSRPSRT</sequence>
<dbReference type="Pfam" id="PF00916">
    <property type="entry name" value="Sulfate_transp"/>
    <property type="match status" value="1"/>
</dbReference>